<keyword evidence="12" id="KW-1185">Reference proteome</keyword>
<keyword evidence="3 6" id="KW-0547">Nucleotide-binding</keyword>
<proteinExistence type="predicted"/>
<dbReference type="InterPro" id="IPR011761">
    <property type="entry name" value="ATP-grasp"/>
</dbReference>
<feature type="domain" description="Biotin carboxylation" evidence="10">
    <location>
        <begin position="1"/>
        <end position="483"/>
    </location>
</feature>
<feature type="domain" description="ATP-grasp" evidence="9">
    <location>
        <begin position="120"/>
        <end position="321"/>
    </location>
</feature>
<evidence type="ECO:0000259" key="9">
    <source>
        <dbReference type="PROSITE" id="PS50975"/>
    </source>
</evidence>
<dbReference type="EMBL" id="CP001013">
    <property type="protein sequence ID" value="ACB34383.1"/>
    <property type="molecule type" value="Genomic_DNA"/>
</dbReference>
<dbReference type="Pfam" id="PF02785">
    <property type="entry name" value="Biotin_carb_C"/>
    <property type="match status" value="1"/>
</dbReference>
<comment type="cofactor">
    <cofactor evidence="1">
        <name>biotin</name>
        <dbReference type="ChEBI" id="CHEBI:57586"/>
    </cofactor>
</comment>
<dbReference type="eggNOG" id="COG4770">
    <property type="taxonomic scope" value="Bacteria"/>
</dbReference>
<reference evidence="11 12" key="1">
    <citation type="submission" date="2008-03" db="EMBL/GenBank/DDBJ databases">
        <title>Complete sequence of Leptothrix cholodnii SP-6.</title>
        <authorList>
            <consortium name="US DOE Joint Genome Institute"/>
            <person name="Copeland A."/>
            <person name="Lucas S."/>
            <person name="Lapidus A."/>
            <person name="Glavina del Rio T."/>
            <person name="Dalin E."/>
            <person name="Tice H."/>
            <person name="Bruce D."/>
            <person name="Goodwin L."/>
            <person name="Pitluck S."/>
            <person name="Chertkov O."/>
            <person name="Brettin T."/>
            <person name="Detter J.C."/>
            <person name="Han C."/>
            <person name="Kuske C.R."/>
            <person name="Schmutz J."/>
            <person name="Larimer F."/>
            <person name="Land M."/>
            <person name="Hauser L."/>
            <person name="Kyrpides N."/>
            <person name="Lykidis A."/>
            <person name="Emerson D."/>
            <person name="Richardson P."/>
        </authorList>
    </citation>
    <scope>NUCLEOTIDE SEQUENCE [LARGE SCALE GENOMIC DNA]</scope>
    <source>
        <strain evidence="12">ATCC 51168 / LMG 8142 / SP-6</strain>
    </source>
</reference>
<dbReference type="RefSeq" id="WP_012347143.1">
    <property type="nucleotide sequence ID" value="NC_010524.1"/>
</dbReference>
<evidence type="ECO:0000259" key="8">
    <source>
        <dbReference type="PROSITE" id="PS50968"/>
    </source>
</evidence>
<feature type="domain" description="Lipoyl-binding" evidence="8">
    <location>
        <begin position="617"/>
        <end position="690"/>
    </location>
</feature>
<dbReference type="KEGG" id="lch:Lcho_2116"/>
<dbReference type="GO" id="GO:0005524">
    <property type="term" value="F:ATP binding"/>
    <property type="evidence" value="ECO:0007669"/>
    <property type="project" value="UniProtKB-UniRule"/>
</dbReference>
<dbReference type="SUPFAM" id="SSF56059">
    <property type="entry name" value="Glutathione synthetase ATP-binding domain-like"/>
    <property type="match status" value="1"/>
</dbReference>
<evidence type="ECO:0000256" key="4">
    <source>
        <dbReference type="ARBA" id="ARBA00022840"/>
    </source>
</evidence>
<accession>B1Y2P1</accession>
<evidence type="ECO:0000256" key="2">
    <source>
        <dbReference type="ARBA" id="ARBA00022598"/>
    </source>
</evidence>
<dbReference type="PROSITE" id="PS00188">
    <property type="entry name" value="BIOTIN"/>
    <property type="match status" value="1"/>
</dbReference>
<evidence type="ECO:0000259" key="10">
    <source>
        <dbReference type="PROSITE" id="PS50979"/>
    </source>
</evidence>
<evidence type="ECO:0000256" key="3">
    <source>
        <dbReference type="ARBA" id="ARBA00022741"/>
    </source>
</evidence>
<dbReference type="SUPFAM" id="SSF52440">
    <property type="entry name" value="PreATP-grasp domain"/>
    <property type="match status" value="1"/>
</dbReference>
<dbReference type="Pfam" id="PF21139">
    <property type="entry name" value="BT_MCC_alpha"/>
    <property type="match status" value="1"/>
</dbReference>
<dbReference type="PANTHER" id="PTHR18866">
    <property type="entry name" value="CARBOXYLASE:PYRUVATE/ACETYL-COA/PROPIONYL-COA CARBOXYLASE"/>
    <property type="match status" value="1"/>
</dbReference>
<dbReference type="OrthoDB" id="9803706at2"/>
<dbReference type="SUPFAM" id="SSF51246">
    <property type="entry name" value="Rudiment single hybrid motif"/>
    <property type="match status" value="1"/>
</dbReference>
<dbReference type="GO" id="GO:0016874">
    <property type="term" value="F:ligase activity"/>
    <property type="evidence" value="ECO:0007669"/>
    <property type="project" value="UniProtKB-KW"/>
</dbReference>
<evidence type="ECO:0000256" key="5">
    <source>
        <dbReference type="ARBA" id="ARBA00023267"/>
    </source>
</evidence>
<dbReference type="Gene3D" id="3.30.700.40">
    <property type="match status" value="1"/>
</dbReference>
<keyword evidence="4 6" id="KW-0067">ATP-binding</keyword>
<dbReference type="SUPFAM" id="SSF51230">
    <property type="entry name" value="Single hybrid motif"/>
    <property type="match status" value="1"/>
</dbReference>
<dbReference type="InterPro" id="IPR016185">
    <property type="entry name" value="PreATP-grasp_dom_sf"/>
</dbReference>
<dbReference type="InterPro" id="IPR005481">
    <property type="entry name" value="BC-like_N"/>
</dbReference>
<dbReference type="InterPro" id="IPR050856">
    <property type="entry name" value="Biotin_carboxylase_complex"/>
</dbReference>
<dbReference type="FunFam" id="3.40.50.20:FF:000010">
    <property type="entry name" value="Propionyl-CoA carboxylase subunit alpha"/>
    <property type="match status" value="1"/>
</dbReference>
<dbReference type="Pfam" id="PF00364">
    <property type="entry name" value="Biotin_lipoyl"/>
    <property type="match status" value="1"/>
</dbReference>
<dbReference type="InterPro" id="IPR001882">
    <property type="entry name" value="Biotin_BS"/>
</dbReference>
<dbReference type="FunFam" id="3.30.1490.20:FF:000003">
    <property type="entry name" value="acetyl-CoA carboxylase isoform X1"/>
    <property type="match status" value="1"/>
</dbReference>
<dbReference type="Pfam" id="PF02786">
    <property type="entry name" value="CPSase_L_D2"/>
    <property type="match status" value="1"/>
</dbReference>
<dbReference type="SMART" id="SM00878">
    <property type="entry name" value="Biotin_carb_C"/>
    <property type="match status" value="1"/>
</dbReference>
<dbReference type="PROSITE" id="PS50975">
    <property type="entry name" value="ATP_GRASP"/>
    <property type="match status" value="1"/>
</dbReference>
<name>B1Y2P1_LEPCP</name>
<dbReference type="CDD" id="cd06850">
    <property type="entry name" value="biotinyl_domain"/>
    <property type="match status" value="1"/>
</dbReference>
<dbReference type="Gene3D" id="2.40.50.100">
    <property type="match status" value="1"/>
</dbReference>
<dbReference type="InterPro" id="IPR000089">
    <property type="entry name" value="Biotin_lipoyl"/>
</dbReference>
<gene>
    <name evidence="11" type="ordered locus">Lcho_2116</name>
</gene>
<dbReference type="InterPro" id="IPR048429">
    <property type="entry name" value="MCC_alpha_BT"/>
</dbReference>
<dbReference type="PANTHER" id="PTHR18866:SF33">
    <property type="entry name" value="METHYLCROTONOYL-COA CARBOXYLASE SUBUNIT ALPHA, MITOCHONDRIAL-RELATED"/>
    <property type="match status" value="1"/>
</dbReference>
<dbReference type="GO" id="GO:0046872">
    <property type="term" value="F:metal ion binding"/>
    <property type="evidence" value="ECO:0007669"/>
    <property type="project" value="InterPro"/>
</dbReference>
<evidence type="ECO:0000313" key="12">
    <source>
        <dbReference type="Proteomes" id="UP000001693"/>
    </source>
</evidence>
<dbReference type="Pfam" id="PF00289">
    <property type="entry name" value="Biotin_carb_N"/>
    <property type="match status" value="1"/>
</dbReference>
<dbReference type="AlphaFoldDB" id="B1Y2P1"/>
<protein>
    <submittedName>
        <fullName evidence="11">Carbamoyl-phosphate synthase L chain ATP-binding</fullName>
    </submittedName>
</protein>
<dbReference type="InterPro" id="IPR005482">
    <property type="entry name" value="Biotin_COase_C"/>
</dbReference>
<evidence type="ECO:0000256" key="1">
    <source>
        <dbReference type="ARBA" id="ARBA00001953"/>
    </source>
</evidence>
<dbReference type="HOGENOM" id="CLU_000395_3_1_4"/>
<dbReference type="FunFam" id="2.40.50.100:FF:000003">
    <property type="entry name" value="Acetyl-CoA carboxylase biotin carboxyl carrier protein"/>
    <property type="match status" value="1"/>
</dbReference>
<dbReference type="PROSITE" id="PS50968">
    <property type="entry name" value="BIOTINYL_LIPOYL"/>
    <property type="match status" value="1"/>
</dbReference>
<dbReference type="PROSITE" id="PS50979">
    <property type="entry name" value="BC"/>
    <property type="match status" value="1"/>
</dbReference>
<organism evidence="11 12">
    <name type="scientific">Leptothrix cholodnii (strain ATCC 51168 / LMG 8142 / SP-6)</name>
    <name type="common">Leptothrix discophora (strain SP-6)</name>
    <dbReference type="NCBI Taxonomy" id="395495"/>
    <lineage>
        <taxon>Bacteria</taxon>
        <taxon>Pseudomonadati</taxon>
        <taxon>Pseudomonadota</taxon>
        <taxon>Betaproteobacteria</taxon>
        <taxon>Burkholderiales</taxon>
        <taxon>Sphaerotilaceae</taxon>
        <taxon>Leptothrix</taxon>
    </lineage>
</organism>
<feature type="region of interest" description="Disordered" evidence="7">
    <location>
        <begin position="373"/>
        <end position="395"/>
    </location>
</feature>
<evidence type="ECO:0000313" key="11">
    <source>
        <dbReference type="EMBL" id="ACB34383.1"/>
    </source>
</evidence>
<dbReference type="InterPro" id="IPR005479">
    <property type="entry name" value="CPAse_ATP-bd"/>
</dbReference>
<dbReference type="InterPro" id="IPR011053">
    <property type="entry name" value="Single_hybrid_motif"/>
</dbReference>
<dbReference type="Proteomes" id="UP000001693">
    <property type="component" value="Chromosome"/>
</dbReference>
<dbReference type="InterPro" id="IPR011054">
    <property type="entry name" value="Rudment_hybrid_motif"/>
</dbReference>
<sequence>MFKKILIANRGEIACRVATTARRLGVQTVAVYSDADARAQHVMTCDEAVHIGASAAKDSYLQWQRILDAAKATGAQAVHPGYGFLSENEDFARACADAGLVFIGPPVAAIAAMGSKSAAKSLMEQAGVPLVPGYHGDNNEPEFLLAQAERIGFPVLIKASAGGGGRGMRRVDRAEDFLASLASCQREASASFGNDHVLVERYVTRPRHIEIQVFGDTQGNCVYLFERDCSVQRRHQKVLEEAPAPGMSAERRAEMGAAAVAAAKAVGYVGAGTVEFIAEPTDDGDLRFYFMEMNTRLQVEHPVTEAITGFDLVEWQLRVASGEPLPAAQADLKIRGHAIEARICAENPDANFLPATGTLDVLRWPAHVAFQRAGGPAPSRLKAGRAPSRGDSGTPEAGADIFVRVDAGVREGDAISPYYDSMVAKLIVWGEDRAQALARLDAALRDTHIVGLNTNVAFLRRVVNSEAFASADLDTALIERERAVLFDQPGLLLAVAAAGVAAHALQSEAALETADPWSRRDGWRIHGGARRRFDLLVAREHHVATLERLHDGALRLGVSGANCVFDARALGDGHHDITLDGERHRLSVYMQGERVTVFGADGLLELQEFDPIAHAGEAAVGGRLTAPMPGKVVALMAKAGDVVKQGQPLAVMEAMKMEHTLAAPRDGVVAELLYAVGDQVGDGAELLRLAEQ</sequence>
<dbReference type="Gene3D" id="3.30.470.20">
    <property type="entry name" value="ATP-grasp fold, B domain"/>
    <property type="match status" value="1"/>
</dbReference>
<evidence type="ECO:0000256" key="7">
    <source>
        <dbReference type="SAM" id="MobiDB-lite"/>
    </source>
</evidence>
<evidence type="ECO:0000256" key="6">
    <source>
        <dbReference type="PROSITE-ProRule" id="PRU00409"/>
    </source>
</evidence>
<dbReference type="InterPro" id="IPR011764">
    <property type="entry name" value="Biotin_carboxylation_dom"/>
</dbReference>
<keyword evidence="5" id="KW-0092">Biotin</keyword>
<dbReference type="PROSITE" id="PS00867">
    <property type="entry name" value="CPSASE_2"/>
    <property type="match status" value="1"/>
</dbReference>
<dbReference type="PROSITE" id="PS00866">
    <property type="entry name" value="CPSASE_1"/>
    <property type="match status" value="1"/>
</dbReference>
<dbReference type="STRING" id="395495.Lcho_2116"/>
<keyword evidence="2" id="KW-0436">Ligase</keyword>